<evidence type="ECO:0000313" key="2">
    <source>
        <dbReference type="EMBL" id="KAJ1151848.1"/>
    </source>
</evidence>
<protein>
    <submittedName>
        <fullName evidence="2">Uncharacterized protein</fullName>
    </submittedName>
</protein>
<dbReference type="AlphaFoldDB" id="A0AAV7RLW1"/>
<sequence>MKVPVGGLGGRGEPQRARTAQSGKARGSTTGPRCCFPPCVNKSSAGPGSGVPPRLSHGFTDPSDGASRRALVTVRGRPRQSVAHLGRPAGLGRYGVHPRRGSRNKPRSVSRGPRGPGVHSLLPQFDVFRRGPRLRVMAAAPSPRFWLLRVCRTRRSEAPLTCPPVLGEVSTPV</sequence>
<evidence type="ECO:0000313" key="3">
    <source>
        <dbReference type="Proteomes" id="UP001066276"/>
    </source>
</evidence>
<feature type="compositionally biased region" description="Polar residues" evidence="1">
    <location>
        <begin position="18"/>
        <end position="31"/>
    </location>
</feature>
<accession>A0AAV7RLW1</accession>
<evidence type="ECO:0000256" key="1">
    <source>
        <dbReference type="SAM" id="MobiDB-lite"/>
    </source>
</evidence>
<dbReference type="Proteomes" id="UP001066276">
    <property type="component" value="Chromosome 5"/>
</dbReference>
<feature type="compositionally biased region" description="Basic residues" evidence="1">
    <location>
        <begin position="96"/>
        <end position="108"/>
    </location>
</feature>
<comment type="caution">
    <text evidence="2">The sequence shown here is derived from an EMBL/GenBank/DDBJ whole genome shotgun (WGS) entry which is preliminary data.</text>
</comment>
<feature type="region of interest" description="Disordered" evidence="1">
    <location>
        <begin position="1"/>
        <end position="118"/>
    </location>
</feature>
<keyword evidence="3" id="KW-1185">Reference proteome</keyword>
<organism evidence="2 3">
    <name type="scientific">Pleurodeles waltl</name>
    <name type="common">Iberian ribbed newt</name>
    <dbReference type="NCBI Taxonomy" id="8319"/>
    <lineage>
        <taxon>Eukaryota</taxon>
        <taxon>Metazoa</taxon>
        <taxon>Chordata</taxon>
        <taxon>Craniata</taxon>
        <taxon>Vertebrata</taxon>
        <taxon>Euteleostomi</taxon>
        <taxon>Amphibia</taxon>
        <taxon>Batrachia</taxon>
        <taxon>Caudata</taxon>
        <taxon>Salamandroidea</taxon>
        <taxon>Salamandridae</taxon>
        <taxon>Pleurodelinae</taxon>
        <taxon>Pleurodeles</taxon>
    </lineage>
</organism>
<gene>
    <name evidence="2" type="ORF">NDU88_004627</name>
</gene>
<name>A0AAV7RLW1_PLEWA</name>
<feature type="compositionally biased region" description="Gly residues" evidence="1">
    <location>
        <begin position="1"/>
        <end position="12"/>
    </location>
</feature>
<dbReference type="EMBL" id="JANPWB010000009">
    <property type="protein sequence ID" value="KAJ1151848.1"/>
    <property type="molecule type" value="Genomic_DNA"/>
</dbReference>
<reference evidence="2" key="1">
    <citation type="journal article" date="2022" name="bioRxiv">
        <title>Sequencing and chromosome-scale assembly of the giantPleurodeles waltlgenome.</title>
        <authorList>
            <person name="Brown T."/>
            <person name="Elewa A."/>
            <person name="Iarovenko S."/>
            <person name="Subramanian E."/>
            <person name="Araus A.J."/>
            <person name="Petzold A."/>
            <person name="Susuki M."/>
            <person name="Suzuki K.-i.T."/>
            <person name="Hayashi T."/>
            <person name="Toyoda A."/>
            <person name="Oliveira C."/>
            <person name="Osipova E."/>
            <person name="Leigh N.D."/>
            <person name="Simon A."/>
            <person name="Yun M.H."/>
        </authorList>
    </citation>
    <scope>NUCLEOTIDE SEQUENCE</scope>
    <source>
        <strain evidence="2">20211129_DDA</strain>
        <tissue evidence="2">Liver</tissue>
    </source>
</reference>
<proteinExistence type="predicted"/>